<keyword evidence="2 6" id="KW-0288">FMN</keyword>
<reference evidence="8 9" key="1">
    <citation type="submission" date="2016-07" db="EMBL/GenBank/DDBJ databases">
        <title>Draft genome sequence of Methyloligella halotolerans C2T (VKM B-2706T=CCUG 61687T=DSM 25045T), a halotolerant polyhydroxybutyrate accumulating methylotroph.</title>
        <authorList>
            <person name="Vasilenko O.V."/>
            <person name="Doronina N.V."/>
            <person name="Poroshina M.N."/>
            <person name="Tarlachkov S.V."/>
            <person name="Trotsenko Y.A."/>
        </authorList>
    </citation>
    <scope>NUCLEOTIDE SEQUENCE [LARGE SCALE GENOMIC DNA]</scope>
    <source>
        <strain evidence="8 9">VKM B-2706</strain>
    </source>
</reference>
<evidence type="ECO:0000256" key="2">
    <source>
        <dbReference type="ARBA" id="ARBA00022643"/>
    </source>
</evidence>
<evidence type="ECO:0000259" key="7">
    <source>
        <dbReference type="Pfam" id="PF00296"/>
    </source>
</evidence>
<dbReference type="Gene3D" id="3.20.20.30">
    <property type="entry name" value="Luciferase-like domain"/>
    <property type="match status" value="1"/>
</dbReference>
<dbReference type="SUPFAM" id="SSF51679">
    <property type="entry name" value="Bacterial luciferase-like"/>
    <property type="match status" value="1"/>
</dbReference>
<proteinExistence type="inferred from homology"/>
<dbReference type="GO" id="GO:0018633">
    <property type="term" value="F:dimethyl sulfide monooxygenase activity"/>
    <property type="evidence" value="ECO:0007669"/>
    <property type="project" value="UniProtKB-EC"/>
</dbReference>
<feature type="binding site" evidence="6">
    <location>
        <position position="163"/>
    </location>
    <ligand>
        <name>FMN</name>
        <dbReference type="ChEBI" id="CHEBI:58210"/>
    </ligand>
</feature>
<feature type="domain" description="Luciferase-like" evidence="7">
    <location>
        <begin position="39"/>
        <end position="398"/>
    </location>
</feature>
<dbReference type="InterPro" id="IPR051260">
    <property type="entry name" value="Diverse_substr_monoxygenases"/>
</dbReference>
<name>A0A1E2S410_9HYPH</name>
<evidence type="ECO:0000313" key="9">
    <source>
        <dbReference type="Proteomes" id="UP000095087"/>
    </source>
</evidence>
<evidence type="ECO:0000256" key="4">
    <source>
        <dbReference type="ARBA" id="ARBA00023033"/>
    </source>
</evidence>
<dbReference type="Pfam" id="PF00296">
    <property type="entry name" value="Bac_luciferase"/>
    <property type="match status" value="1"/>
</dbReference>
<dbReference type="OrthoDB" id="9779442at2"/>
<feature type="binding site" evidence="6">
    <location>
        <position position="234"/>
    </location>
    <ligand>
        <name>FMN</name>
        <dbReference type="ChEBI" id="CHEBI:58210"/>
    </ligand>
</feature>
<sequence length="446" mass="50273">MSNASKKQAHLLGFIQHGVNSHATGMWRNVQDKVNYDFSTPSYWRHMAQTMERGYFDAMFIADELAPYSTYENSSDATVKYAVQCPTHEPSTIATIVTGATEHLGVGVTLSTMFVHPYSMSRLLSSLDHLTEGRVAWNVVSSYSKSEWEAYGHVEMTPRGERYEKMEEYMDVCYQLWDSWEPDAIVADKESGIYADPEKVRIVEHDGKYFKCHGRHFCSPSPQGRPVLWQAGSSDRGRDFAAKHAEAIFAVHPNVERMRQYASDLDERLETKFNRAPGSVKYIYGLQTVVAETRSEAEEKYERIVSCIPLEGALAWISGHFGLDFSTMDLDENIKNIEVPGIQGLFESLIYAKDPEGKIPLTVKEAALIYAQGMGMPRLVGTAKDIADQMEYFMDEGGADGFMLAATYTPGCFEDFANLVTPELQRRGRLRTEYSGKTLRQNLLQG</sequence>
<feature type="binding site" evidence="6">
    <location>
        <position position="63"/>
    </location>
    <ligand>
        <name>FMN</name>
        <dbReference type="ChEBI" id="CHEBI:58210"/>
    </ligand>
</feature>
<evidence type="ECO:0000256" key="6">
    <source>
        <dbReference type="PIRSR" id="PIRSR000337-1"/>
    </source>
</evidence>
<evidence type="ECO:0000313" key="8">
    <source>
        <dbReference type="EMBL" id="ODA69065.1"/>
    </source>
</evidence>
<dbReference type="EC" id="1.14.13.131" evidence="8"/>
<dbReference type="PANTHER" id="PTHR30011:SF16">
    <property type="entry name" value="C2H2 FINGER DOMAIN TRANSCRIPTION FACTOR (EUROFUNG)-RELATED"/>
    <property type="match status" value="1"/>
</dbReference>
<keyword evidence="9" id="KW-1185">Reference proteome</keyword>
<protein>
    <submittedName>
        <fullName evidence="8">Dimethyl-sulfide monooxygenase</fullName>
        <ecNumber evidence="8">1.14.13.131</ecNumber>
    </submittedName>
</protein>
<dbReference type="InterPro" id="IPR036661">
    <property type="entry name" value="Luciferase-like_sf"/>
</dbReference>
<comment type="caution">
    <text evidence="8">The sequence shown here is derived from an EMBL/GenBank/DDBJ whole genome shotgun (WGS) entry which is preliminary data.</text>
</comment>
<feature type="binding site" evidence="6">
    <location>
        <position position="233"/>
    </location>
    <ligand>
        <name>FMN</name>
        <dbReference type="ChEBI" id="CHEBI:58210"/>
    </ligand>
</feature>
<dbReference type="AlphaFoldDB" id="A0A1E2S410"/>
<dbReference type="PATRIC" id="fig|1177755.3.peg.905"/>
<evidence type="ECO:0000256" key="3">
    <source>
        <dbReference type="ARBA" id="ARBA00023002"/>
    </source>
</evidence>
<evidence type="ECO:0000256" key="1">
    <source>
        <dbReference type="ARBA" id="ARBA00022630"/>
    </source>
</evidence>
<dbReference type="InterPro" id="IPR016215">
    <property type="entry name" value="NTA_MOA"/>
</dbReference>
<dbReference type="EMBL" id="MASI01000001">
    <property type="protein sequence ID" value="ODA69065.1"/>
    <property type="molecule type" value="Genomic_DNA"/>
</dbReference>
<evidence type="ECO:0000256" key="5">
    <source>
        <dbReference type="ARBA" id="ARBA00033748"/>
    </source>
</evidence>
<dbReference type="Proteomes" id="UP000095087">
    <property type="component" value="Unassembled WGS sequence"/>
</dbReference>
<organism evidence="8 9">
    <name type="scientific">Methyloligella halotolerans</name>
    <dbReference type="NCBI Taxonomy" id="1177755"/>
    <lineage>
        <taxon>Bacteria</taxon>
        <taxon>Pseudomonadati</taxon>
        <taxon>Pseudomonadota</taxon>
        <taxon>Alphaproteobacteria</taxon>
        <taxon>Hyphomicrobiales</taxon>
        <taxon>Hyphomicrobiaceae</taxon>
        <taxon>Methyloligella</taxon>
    </lineage>
</organism>
<keyword evidence="3 8" id="KW-0560">Oxidoreductase</keyword>
<keyword evidence="4 8" id="KW-0503">Monooxygenase</keyword>
<dbReference type="PIRSF" id="PIRSF000337">
    <property type="entry name" value="NTA_MOA"/>
    <property type="match status" value="1"/>
</dbReference>
<gene>
    <name evidence="8" type="ORF">A7A08_00901</name>
</gene>
<keyword evidence="1 6" id="KW-0285">Flavoprotein</keyword>
<comment type="similarity">
    <text evidence="5">Belongs to the NtaA/SnaA/DszA monooxygenase family.</text>
</comment>
<feature type="binding site" evidence="6">
    <location>
        <position position="109"/>
    </location>
    <ligand>
        <name>FMN</name>
        <dbReference type="ChEBI" id="CHEBI:58210"/>
    </ligand>
</feature>
<dbReference type="InterPro" id="IPR011251">
    <property type="entry name" value="Luciferase-like_dom"/>
</dbReference>
<dbReference type="PANTHER" id="PTHR30011">
    <property type="entry name" value="ALKANESULFONATE MONOOXYGENASE-RELATED"/>
    <property type="match status" value="1"/>
</dbReference>
<dbReference type="RefSeq" id="WP_069094227.1">
    <property type="nucleotide sequence ID" value="NZ_MASI01000001.1"/>
</dbReference>
<dbReference type="STRING" id="1177755.A7A08_00901"/>
<dbReference type="NCBIfam" id="TIGR03860">
    <property type="entry name" value="FMN_nitrolo"/>
    <property type="match status" value="1"/>
</dbReference>
<accession>A0A1E2S410</accession>